<dbReference type="AlphaFoldDB" id="A7RWS9"/>
<evidence type="ECO:0000313" key="1">
    <source>
        <dbReference type="EMBL" id="EDO44024.1"/>
    </source>
</evidence>
<dbReference type="Gene3D" id="3.40.50.150">
    <property type="entry name" value="Vaccinia Virus protein VP39"/>
    <property type="match status" value="1"/>
</dbReference>
<dbReference type="InterPro" id="IPR029063">
    <property type="entry name" value="SAM-dependent_MTases_sf"/>
</dbReference>
<sequence length="140" mass="15535">MPLGGNFSTLSFGGGTGEMGVHLLDAVKTLGGEKSAICNDVVEPNGSDQDVLLERLYREKLAKKGVILIIISQQSDIVDNSSMSKDVLRIIKKNNWSHEVFPIDMPFDGSEIFMDKSTEGNLLLDFLTHYKDFRVTAQRE</sequence>
<dbReference type="Proteomes" id="UP000001593">
    <property type="component" value="Unassembled WGS sequence"/>
</dbReference>
<accession>A7RWS9</accession>
<reference evidence="1 2" key="1">
    <citation type="journal article" date="2007" name="Science">
        <title>Sea anemone genome reveals ancestral eumetazoan gene repertoire and genomic organization.</title>
        <authorList>
            <person name="Putnam N.H."/>
            <person name="Srivastava M."/>
            <person name="Hellsten U."/>
            <person name="Dirks B."/>
            <person name="Chapman J."/>
            <person name="Salamov A."/>
            <person name="Terry A."/>
            <person name="Shapiro H."/>
            <person name="Lindquist E."/>
            <person name="Kapitonov V.V."/>
            <person name="Jurka J."/>
            <person name="Genikhovich G."/>
            <person name="Grigoriev I.V."/>
            <person name="Lucas S.M."/>
            <person name="Steele R.E."/>
            <person name="Finnerty J.R."/>
            <person name="Technau U."/>
            <person name="Martindale M.Q."/>
            <person name="Rokhsar D.S."/>
        </authorList>
    </citation>
    <scope>NUCLEOTIDE SEQUENCE [LARGE SCALE GENOMIC DNA]</scope>
    <source>
        <strain evidence="2">CH2 X CH6</strain>
    </source>
</reference>
<dbReference type="HOGENOM" id="CLU_1837477_0_0_1"/>
<dbReference type="InParanoid" id="A7RWS9"/>
<protein>
    <submittedName>
        <fullName evidence="1">Uncharacterized protein</fullName>
    </submittedName>
</protein>
<dbReference type="SUPFAM" id="SSF53335">
    <property type="entry name" value="S-adenosyl-L-methionine-dependent methyltransferases"/>
    <property type="match status" value="1"/>
</dbReference>
<name>A7RWS9_NEMVE</name>
<proteinExistence type="predicted"/>
<keyword evidence="2" id="KW-1185">Reference proteome</keyword>
<evidence type="ECO:0000313" key="2">
    <source>
        <dbReference type="Proteomes" id="UP000001593"/>
    </source>
</evidence>
<gene>
    <name evidence="1" type="ORF">NEMVEDRAFT_v1g203316</name>
</gene>
<organism evidence="1 2">
    <name type="scientific">Nematostella vectensis</name>
    <name type="common">Starlet sea anemone</name>
    <dbReference type="NCBI Taxonomy" id="45351"/>
    <lineage>
        <taxon>Eukaryota</taxon>
        <taxon>Metazoa</taxon>
        <taxon>Cnidaria</taxon>
        <taxon>Anthozoa</taxon>
        <taxon>Hexacorallia</taxon>
        <taxon>Actiniaria</taxon>
        <taxon>Edwardsiidae</taxon>
        <taxon>Nematostella</taxon>
    </lineage>
</organism>
<dbReference type="EMBL" id="DS469548">
    <property type="protein sequence ID" value="EDO44024.1"/>
    <property type="molecule type" value="Genomic_DNA"/>
</dbReference>